<dbReference type="EMBL" id="CP073355">
    <property type="protein sequence ID" value="URA09694.1"/>
    <property type="molecule type" value="Genomic_DNA"/>
</dbReference>
<dbReference type="InterPro" id="IPR017932">
    <property type="entry name" value="GATase_2_dom"/>
</dbReference>
<name>A0AAX3BBY9_9SPIR</name>
<keyword evidence="7 11" id="KW-0408">Iron</keyword>
<dbReference type="InterPro" id="IPR029057">
    <property type="entry name" value="PRTase-like"/>
</dbReference>
<keyword evidence="7" id="KW-0004">4Fe-4S</keyword>
<dbReference type="GO" id="GO:0051539">
    <property type="term" value="F:4 iron, 4 sulfur cluster binding"/>
    <property type="evidence" value="ECO:0007669"/>
    <property type="project" value="UniProtKB-KW"/>
</dbReference>
<feature type="binding site" evidence="7 10">
    <location>
        <position position="358"/>
    </location>
    <ligand>
        <name>Mg(2+)</name>
        <dbReference type="ChEBI" id="CHEBI:18420"/>
    </ligand>
</feature>
<dbReference type="KEGG" id="taqu:KDW03_09420"/>
<evidence type="ECO:0000256" key="4">
    <source>
        <dbReference type="ARBA" id="ARBA00022679"/>
    </source>
</evidence>
<evidence type="ECO:0000256" key="1">
    <source>
        <dbReference type="ARBA" id="ARBA00005209"/>
    </source>
</evidence>
<evidence type="ECO:0000256" key="5">
    <source>
        <dbReference type="ARBA" id="ARBA00022755"/>
    </source>
</evidence>
<reference evidence="13" key="1">
    <citation type="submission" date="2021-04" db="EMBL/GenBank/DDBJ databases">
        <authorList>
            <person name="Postec A."/>
        </authorList>
    </citation>
    <scope>NUCLEOTIDE SEQUENCE</scope>
    <source>
        <strain evidence="13">F1F22</strain>
    </source>
</reference>
<proteinExistence type="inferred from homology"/>
<dbReference type="GO" id="GO:0000287">
    <property type="term" value="F:magnesium ion binding"/>
    <property type="evidence" value="ECO:0007669"/>
    <property type="project" value="UniProtKB-UniRule"/>
</dbReference>
<evidence type="ECO:0000256" key="7">
    <source>
        <dbReference type="HAMAP-Rule" id="MF_01931"/>
    </source>
</evidence>
<dbReference type="NCBIfam" id="TIGR01134">
    <property type="entry name" value="purF"/>
    <property type="match status" value="1"/>
</dbReference>
<dbReference type="PIRSF" id="PIRSF000485">
    <property type="entry name" value="Amd_phspho_trans"/>
    <property type="match status" value="1"/>
</dbReference>
<keyword evidence="7 11" id="KW-0411">Iron-sulfur</keyword>
<dbReference type="CDD" id="cd00715">
    <property type="entry name" value="GPATase_N"/>
    <property type="match status" value="1"/>
</dbReference>
<dbReference type="AlphaFoldDB" id="A0AAX3BBY9"/>
<evidence type="ECO:0000259" key="12">
    <source>
        <dbReference type="PROSITE" id="PS51278"/>
    </source>
</evidence>
<comment type="cofactor">
    <cofactor evidence="7 11">
        <name>[4Fe-4S] cluster</name>
        <dbReference type="ChEBI" id="CHEBI:49883"/>
    </cofactor>
    <text evidence="7 11">Binds 1 [4Fe-4S] cluster per subunit.</text>
</comment>
<dbReference type="HAMAP" id="MF_01931">
    <property type="entry name" value="PurF"/>
    <property type="match status" value="1"/>
</dbReference>
<feature type="binding site" evidence="7 11">
    <location>
        <position position="248"/>
    </location>
    <ligand>
        <name>[4Fe-4S] cluster</name>
        <dbReference type="ChEBI" id="CHEBI:49883"/>
    </ligand>
</feature>
<dbReference type="GO" id="GO:0009113">
    <property type="term" value="P:purine nucleobase biosynthetic process"/>
    <property type="evidence" value="ECO:0007669"/>
    <property type="project" value="UniProtKB-UniRule"/>
</dbReference>
<dbReference type="InterPro" id="IPR035584">
    <property type="entry name" value="PurF_N"/>
</dbReference>
<dbReference type="Pfam" id="PF13522">
    <property type="entry name" value="GATase_6"/>
    <property type="match status" value="1"/>
</dbReference>
<keyword evidence="7 10" id="KW-0460">Magnesium</keyword>
<dbReference type="InterPro" id="IPR000836">
    <property type="entry name" value="PRTase_dom"/>
</dbReference>
<dbReference type="CDD" id="cd06223">
    <property type="entry name" value="PRTases_typeI"/>
    <property type="match status" value="1"/>
</dbReference>
<dbReference type="Gene3D" id="3.60.20.10">
    <property type="entry name" value="Glutamine Phosphoribosylpyrophosphate, subunit 1, domain 1"/>
    <property type="match status" value="1"/>
</dbReference>
<evidence type="ECO:0000256" key="10">
    <source>
        <dbReference type="PIRSR" id="PIRSR000485-2"/>
    </source>
</evidence>
<feature type="binding site" evidence="7 10">
    <location>
        <position position="357"/>
    </location>
    <ligand>
        <name>Mg(2+)</name>
        <dbReference type="ChEBI" id="CHEBI:18420"/>
    </ligand>
</feature>
<gene>
    <name evidence="7" type="primary">purF</name>
    <name evidence="13" type="ORF">KDW03_09420</name>
</gene>
<organism evidence="13 14">
    <name type="scientific">Thermospira aquatica</name>
    <dbReference type="NCBI Taxonomy" id="2828656"/>
    <lineage>
        <taxon>Bacteria</taxon>
        <taxon>Pseudomonadati</taxon>
        <taxon>Spirochaetota</taxon>
        <taxon>Spirochaetia</taxon>
        <taxon>Brevinematales</taxon>
        <taxon>Thermospiraceae</taxon>
        <taxon>Thermospira</taxon>
    </lineage>
</organism>
<evidence type="ECO:0000313" key="13">
    <source>
        <dbReference type="EMBL" id="URA09694.1"/>
    </source>
</evidence>
<evidence type="ECO:0000313" key="14">
    <source>
        <dbReference type="Proteomes" id="UP001056539"/>
    </source>
</evidence>
<comment type="function">
    <text evidence="7">Catalyzes the formation of phosphoribosylamine from phosphoribosylpyrophosphate (PRPP) and glutamine.</text>
</comment>
<reference evidence="13" key="2">
    <citation type="submission" date="2022-06" db="EMBL/GenBank/DDBJ databases">
        <title>Thermospira aquatica gen. nov., sp. nov.</title>
        <authorList>
            <person name="Ben Ali Gam Z."/>
            <person name="Labat M."/>
        </authorList>
    </citation>
    <scope>NUCLEOTIDE SEQUENCE</scope>
    <source>
        <strain evidence="13">F1F22</strain>
    </source>
</reference>
<feature type="binding site" evidence="7 11">
    <location>
        <position position="394"/>
    </location>
    <ligand>
        <name>[4Fe-4S] cluster</name>
        <dbReference type="ChEBI" id="CHEBI:49883"/>
    </ligand>
</feature>
<dbReference type="RefSeq" id="WP_271434829.1">
    <property type="nucleotide sequence ID" value="NZ_CP073355.1"/>
</dbReference>
<keyword evidence="7 10" id="KW-0479">Metal-binding</keyword>
<dbReference type="PROSITE" id="PS51278">
    <property type="entry name" value="GATASE_TYPE_2"/>
    <property type="match status" value="1"/>
</dbReference>
<evidence type="ECO:0000256" key="3">
    <source>
        <dbReference type="ARBA" id="ARBA00022676"/>
    </source>
</evidence>
<dbReference type="InterPro" id="IPR029055">
    <property type="entry name" value="Ntn_hydrolases_N"/>
</dbReference>
<dbReference type="Gene3D" id="3.40.50.2020">
    <property type="match status" value="1"/>
</dbReference>
<dbReference type="SUPFAM" id="SSF53271">
    <property type="entry name" value="PRTase-like"/>
    <property type="match status" value="1"/>
</dbReference>
<feature type="binding site" evidence="7 11">
    <location>
        <position position="449"/>
    </location>
    <ligand>
        <name>[4Fe-4S] cluster</name>
        <dbReference type="ChEBI" id="CHEBI:49883"/>
    </ligand>
</feature>
<keyword evidence="4 7" id="KW-0808">Transferase</keyword>
<evidence type="ECO:0000256" key="6">
    <source>
        <dbReference type="ARBA" id="ARBA00022962"/>
    </source>
</evidence>
<dbReference type="InterPro" id="IPR005854">
    <property type="entry name" value="PurF"/>
</dbReference>
<dbReference type="PANTHER" id="PTHR11907">
    <property type="entry name" value="AMIDOPHOSPHORIBOSYLTRANSFERASE"/>
    <property type="match status" value="1"/>
</dbReference>
<feature type="domain" description="Glutamine amidotransferase type-2" evidence="12">
    <location>
        <begin position="6"/>
        <end position="231"/>
    </location>
</feature>
<evidence type="ECO:0000256" key="8">
    <source>
        <dbReference type="PIRNR" id="PIRNR000485"/>
    </source>
</evidence>
<feature type="active site" description="Nucleophile" evidence="7 9">
    <location>
        <position position="6"/>
    </location>
</feature>
<comment type="pathway">
    <text evidence="1 7 8">Purine metabolism; IMP biosynthesis via de novo pathway; N(1)-(5-phospho-D-ribosyl)glycinamide from 5-phospho-alpha-D-ribose 1-diphosphate: step 1/2.</text>
</comment>
<comment type="cofactor">
    <cofactor evidence="7 10">
        <name>Mg(2+)</name>
        <dbReference type="ChEBI" id="CHEBI:18420"/>
    </cofactor>
    <text evidence="7 10">Binds 1 Mg(2+) ion per subunit.</text>
</comment>
<evidence type="ECO:0000256" key="11">
    <source>
        <dbReference type="PIRSR" id="PIRSR000485-3"/>
    </source>
</evidence>
<dbReference type="GO" id="GO:0006189">
    <property type="term" value="P:'de novo' IMP biosynthetic process"/>
    <property type="evidence" value="ECO:0007669"/>
    <property type="project" value="UniProtKB-UniRule"/>
</dbReference>
<protein>
    <recommendedName>
        <fullName evidence="7">Amidophosphoribosyltransferase</fullName>
        <shortName evidence="7">ATase</shortName>
        <ecNumber evidence="7">2.4.2.14</ecNumber>
    </recommendedName>
    <alternativeName>
        <fullName evidence="7">Glutamine phosphoribosylpyrophosphate amidotransferase</fullName>
        <shortName evidence="7">GPATase</shortName>
    </alternativeName>
</protein>
<feature type="binding site" evidence="7 10">
    <location>
        <position position="295"/>
    </location>
    <ligand>
        <name>Mg(2+)</name>
        <dbReference type="ChEBI" id="CHEBI:18420"/>
    </ligand>
</feature>
<dbReference type="Proteomes" id="UP001056539">
    <property type="component" value="Chromosome"/>
</dbReference>
<dbReference type="GO" id="GO:0004044">
    <property type="term" value="F:amidophosphoribosyltransferase activity"/>
    <property type="evidence" value="ECO:0007669"/>
    <property type="project" value="UniProtKB-UniRule"/>
</dbReference>
<evidence type="ECO:0000256" key="9">
    <source>
        <dbReference type="PIRSR" id="PIRSR000485-1"/>
    </source>
</evidence>
<sequence length="476" mass="53351">MIREECGIFGIYGQKEAAQYVYLGLHFLQHRGQESCGIISSDQTSFYKQIGLGKVSEFFDEEKLNYLKGNQAIGHVRYSTTGSPTLVNTQPLSAMTTKGPIALAHNGNLTNASSIRQRLMKEGQTFSTTSDSEVILHLIARAPYDDIVESTRWALSQLEGAFAVLVMNRDTIIAARDPMGFRPLALGSHEETLTPATQTYVFSSEDTAFSIVQATRVREIMPNEMVVVNSSGLESLPIVSSQPKSRQCIFELIYFAKPSSRVFETSVYEYRYEIGRQLAREFPVEADYVIPVPDSGIVSALGYSHESGIPMALGLIRSHYVGRTFIEPSQGIRDFGVRMKFMPVPEIIKNKRIIIIDDSIVRGTTSRKIIQIIKDLHPREVHFRVASPPVKYPCFYGIDFSRPEELLANKFQSIEEIAKYIGVDSVGYVSIEGLFPEALVNRELFCRACFDGNYPTPIHNVSKESFDHEIQQASLK</sequence>
<keyword evidence="5 7" id="KW-0658">Purine biosynthesis</keyword>
<comment type="similarity">
    <text evidence="2 7 8">In the C-terminal section; belongs to the purine/pyrimidine phosphoribosyltransferase family.</text>
</comment>
<dbReference type="SUPFAM" id="SSF56235">
    <property type="entry name" value="N-terminal nucleophile aminohydrolases (Ntn hydrolases)"/>
    <property type="match status" value="1"/>
</dbReference>
<feature type="binding site" evidence="7 11">
    <location>
        <position position="446"/>
    </location>
    <ligand>
        <name>[4Fe-4S] cluster</name>
        <dbReference type="ChEBI" id="CHEBI:49883"/>
    </ligand>
</feature>
<keyword evidence="14" id="KW-1185">Reference proteome</keyword>
<accession>A0AAX3BBY9</accession>
<keyword evidence="6 7" id="KW-0315">Glutamine amidotransferase</keyword>
<comment type="catalytic activity">
    <reaction evidence="7 8">
        <text>5-phospho-beta-D-ribosylamine + L-glutamate + diphosphate = 5-phospho-alpha-D-ribose 1-diphosphate + L-glutamine + H2O</text>
        <dbReference type="Rhea" id="RHEA:14905"/>
        <dbReference type="ChEBI" id="CHEBI:15377"/>
        <dbReference type="ChEBI" id="CHEBI:29985"/>
        <dbReference type="ChEBI" id="CHEBI:33019"/>
        <dbReference type="ChEBI" id="CHEBI:58017"/>
        <dbReference type="ChEBI" id="CHEBI:58359"/>
        <dbReference type="ChEBI" id="CHEBI:58681"/>
        <dbReference type="EC" id="2.4.2.14"/>
    </reaction>
</comment>
<evidence type="ECO:0000256" key="2">
    <source>
        <dbReference type="ARBA" id="ARBA00010138"/>
    </source>
</evidence>
<dbReference type="EC" id="2.4.2.14" evidence="7"/>
<keyword evidence="3 7" id="KW-0328">Glycosyltransferase</keyword>